<protein>
    <submittedName>
        <fullName evidence="2">Uncharacterized protein</fullName>
    </submittedName>
</protein>
<keyword evidence="1" id="KW-0812">Transmembrane</keyword>
<dbReference type="AlphaFoldDB" id="A0A1T4YF25"/>
<evidence type="ECO:0000313" key="2">
    <source>
        <dbReference type="EMBL" id="SKB00303.1"/>
    </source>
</evidence>
<reference evidence="3" key="1">
    <citation type="submission" date="2017-02" db="EMBL/GenBank/DDBJ databases">
        <authorList>
            <person name="Varghese N."/>
            <person name="Submissions S."/>
        </authorList>
    </citation>
    <scope>NUCLEOTIDE SEQUENCE [LARGE SCALE GENOMIC DNA]</scope>
    <source>
        <strain evidence="3">ATCC 700200</strain>
    </source>
</reference>
<evidence type="ECO:0000313" key="3">
    <source>
        <dbReference type="Proteomes" id="UP000190774"/>
    </source>
</evidence>
<dbReference type="Proteomes" id="UP000190774">
    <property type="component" value="Unassembled WGS sequence"/>
</dbReference>
<name>A0A1T4YF25_9BACT</name>
<keyword evidence="1" id="KW-0472">Membrane</keyword>
<keyword evidence="3" id="KW-1185">Reference proteome</keyword>
<keyword evidence="1" id="KW-1133">Transmembrane helix</keyword>
<sequence length="74" mass="8124">MDWISTLIGLSLLAVIVSATVLMMRHREQTRLAAREAEALNITSNDTRRSFWYASVDASDTPHPSSDGMDGDGD</sequence>
<gene>
    <name evidence="2" type="ORF">SAMN02745166_03116</name>
</gene>
<evidence type="ECO:0000256" key="1">
    <source>
        <dbReference type="SAM" id="Phobius"/>
    </source>
</evidence>
<accession>A0A1T4YF25</accession>
<proteinExistence type="predicted"/>
<organism evidence="2 3">
    <name type="scientific">Prosthecobacter debontii</name>
    <dbReference type="NCBI Taxonomy" id="48467"/>
    <lineage>
        <taxon>Bacteria</taxon>
        <taxon>Pseudomonadati</taxon>
        <taxon>Verrucomicrobiota</taxon>
        <taxon>Verrucomicrobiia</taxon>
        <taxon>Verrucomicrobiales</taxon>
        <taxon>Verrucomicrobiaceae</taxon>
        <taxon>Prosthecobacter</taxon>
    </lineage>
</organism>
<dbReference type="EMBL" id="FUYE01000010">
    <property type="protein sequence ID" value="SKB00303.1"/>
    <property type="molecule type" value="Genomic_DNA"/>
</dbReference>
<feature type="transmembrane region" description="Helical" evidence="1">
    <location>
        <begin position="6"/>
        <end position="24"/>
    </location>
</feature>